<gene>
    <name evidence="1" type="ORF">GCM10007867_13810</name>
</gene>
<sequence length="79" mass="9196">MSHNPDDYMKDSAGRLVPRANVKPEDLLKDELVKKLFERARAIRELVRQFREDADSDIQAFLDLLAESMEPRKAVRRAI</sequence>
<name>A0AAV5NDS9_9PROT</name>
<dbReference type="EMBL" id="BSNU01000002">
    <property type="protein sequence ID" value="GLQ62536.1"/>
    <property type="molecule type" value="Genomic_DNA"/>
</dbReference>
<organism evidence="1 2">
    <name type="scientific">Gluconobacter cerinus</name>
    <dbReference type="NCBI Taxonomy" id="38307"/>
    <lineage>
        <taxon>Bacteria</taxon>
        <taxon>Pseudomonadati</taxon>
        <taxon>Pseudomonadota</taxon>
        <taxon>Alphaproteobacteria</taxon>
        <taxon>Acetobacterales</taxon>
        <taxon>Acetobacteraceae</taxon>
        <taxon>Gluconobacter</taxon>
    </lineage>
</organism>
<dbReference type="Pfam" id="PF11363">
    <property type="entry name" value="DUF3164"/>
    <property type="match status" value="1"/>
</dbReference>
<proteinExistence type="predicted"/>
<dbReference type="AlphaFoldDB" id="A0AAV5NDS9"/>
<reference evidence="2" key="1">
    <citation type="journal article" date="2019" name="Int. J. Syst. Evol. Microbiol.">
        <title>The Global Catalogue of Microorganisms (GCM) 10K type strain sequencing project: providing services to taxonomists for standard genome sequencing and annotation.</title>
        <authorList>
            <consortium name="The Broad Institute Genomics Platform"/>
            <consortium name="The Broad Institute Genome Sequencing Center for Infectious Disease"/>
            <person name="Wu L."/>
            <person name="Ma J."/>
        </authorList>
    </citation>
    <scope>NUCLEOTIDE SEQUENCE [LARGE SCALE GENOMIC DNA]</scope>
    <source>
        <strain evidence="2">NBRC 3267</strain>
    </source>
</reference>
<dbReference type="Proteomes" id="UP001156614">
    <property type="component" value="Unassembled WGS sequence"/>
</dbReference>
<protein>
    <submittedName>
        <fullName evidence="1">Uncharacterized protein</fullName>
    </submittedName>
</protein>
<evidence type="ECO:0000313" key="2">
    <source>
        <dbReference type="Proteomes" id="UP001156614"/>
    </source>
</evidence>
<keyword evidence="2" id="KW-1185">Reference proteome</keyword>
<comment type="caution">
    <text evidence="1">The sequence shown here is derived from an EMBL/GenBank/DDBJ whole genome shotgun (WGS) entry which is preliminary data.</text>
</comment>
<dbReference type="InterPro" id="IPR021505">
    <property type="entry name" value="Phage_B3_Orf6"/>
</dbReference>
<accession>A0AAV5NDS9</accession>
<evidence type="ECO:0000313" key="1">
    <source>
        <dbReference type="EMBL" id="GLQ62536.1"/>
    </source>
</evidence>